<dbReference type="EMBL" id="VIWV01000001">
    <property type="protein sequence ID" value="TWF87413.1"/>
    <property type="molecule type" value="Genomic_DNA"/>
</dbReference>
<comment type="caution">
    <text evidence="2">The sequence shown here is derived from an EMBL/GenBank/DDBJ whole genome shotgun (WGS) entry which is preliminary data.</text>
</comment>
<feature type="compositionally biased region" description="Basic and acidic residues" evidence="1">
    <location>
        <begin position="36"/>
        <end position="45"/>
    </location>
</feature>
<feature type="region of interest" description="Disordered" evidence="1">
    <location>
        <begin position="32"/>
        <end position="52"/>
    </location>
</feature>
<protein>
    <submittedName>
        <fullName evidence="2">Uncharacterized protein</fullName>
    </submittedName>
</protein>
<evidence type="ECO:0000256" key="1">
    <source>
        <dbReference type="SAM" id="MobiDB-lite"/>
    </source>
</evidence>
<accession>A0A561TJU3</accession>
<sequence length="127" mass="13352">MALSGPLPSVLTEARVCPSGLKERLPTIAVWPVSRAPDRGRRGSDTSHSATVPSLSPVARVAASGEKATVWTLWRLCMCRSALATGRAGSATSPSRTRLSLPAAARLWPSGLNSTRCGDRKTGRTVT</sequence>
<reference evidence="2 3" key="1">
    <citation type="submission" date="2019-06" db="EMBL/GenBank/DDBJ databases">
        <title>Sequencing the genomes of 1000 actinobacteria strains.</title>
        <authorList>
            <person name="Klenk H.-P."/>
        </authorList>
    </citation>
    <scope>NUCLEOTIDE SEQUENCE [LARGE SCALE GENOMIC DNA]</scope>
    <source>
        <strain evidence="2 3">DSM 41695</strain>
    </source>
</reference>
<evidence type="ECO:0000313" key="2">
    <source>
        <dbReference type="EMBL" id="TWF87413.1"/>
    </source>
</evidence>
<keyword evidence="3" id="KW-1185">Reference proteome</keyword>
<evidence type="ECO:0000313" key="3">
    <source>
        <dbReference type="Proteomes" id="UP000316603"/>
    </source>
</evidence>
<dbReference type="Proteomes" id="UP000316603">
    <property type="component" value="Unassembled WGS sequence"/>
</dbReference>
<proteinExistence type="predicted"/>
<dbReference type="AlphaFoldDB" id="A0A561TJU3"/>
<name>A0A561TJU3_9ACTN</name>
<gene>
    <name evidence="2" type="ORF">FHX78_114421</name>
</gene>
<organism evidence="2 3">
    <name type="scientific">Streptomyces capillispiralis</name>
    <dbReference type="NCBI Taxonomy" id="68182"/>
    <lineage>
        <taxon>Bacteria</taxon>
        <taxon>Bacillati</taxon>
        <taxon>Actinomycetota</taxon>
        <taxon>Actinomycetes</taxon>
        <taxon>Kitasatosporales</taxon>
        <taxon>Streptomycetaceae</taxon>
        <taxon>Streptomyces</taxon>
    </lineage>
</organism>